<keyword evidence="5 12" id="KW-0732">Signal</keyword>
<evidence type="ECO:0000313" key="16">
    <source>
        <dbReference type="Proteomes" id="UP000680038"/>
    </source>
</evidence>
<dbReference type="InterPro" id="IPR036942">
    <property type="entry name" value="Beta-barrel_TonB_sf"/>
</dbReference>
<sequence length="914" mass="99542">MDQKSLLFRAAFVALFLFSLALFHPALAQENGASVSGTVNDDKGEPLAGATIALKGTGKGTTADGAGKFTLTGLPTGSQTIIISFIGFDSQEIARDLVAGENSLGNLSLAVNAAALSEVVVVGVADYAKERQTPVAVSTVRATEIQTKLGNQEFPEILRTTPSVYATKSGGGFGDSRINIRGFDQNNVAVLINGVPVNDMEGGTVYWSNWAGLSDVTSALQVQRGLGSSKLAIASVGGTMNVITKTTDMKQSGSASVGIGNDGYNKFNLAYNTGLTKSGWSVSALISRTSGKGYVDGTKFEGYNYFLGIGYKPNAKNDFQFVITGAPQWHHQRSTFISLATYQKYGSNGEPNTKYNSDWGYLNGDEYNVRRNYYHKPVASINWEHKINSRMSLSSVVYASWGRGGGTGPTGSINGKAVAALPKTTDGLIRFDDIASWSAGDSVTALGKNNVATNGQYINTTSKGITRYGSINSHDWYGAIIKLNTKLTDAITWDLGVDLRTYKGIHYRVVTDVLGADGYLDNTDVNNPNRVITKYYDAKASFNPFVSMKDQQKMGYYNDGLVRWGGLFTQLEYSKNNLSVFVQGSLSNQAFRRIDYFVKKNDDPLQKSDWSKLWGGTVKGGANYNIDDHSNVFANAGFYSKQPLFNSIFPNNAQTINPNIENEKILGTEVGYGFRSKFFNLNLNLYRTSWADRFLRATVQASDGTRGIAYVQSLKQVHTGVELEANTKLVEGKLEFRGMLSLGNWKYSGNGVATYVDEATYDIKKNPDGSVFEQTLYLDGVKVGDAAQTTASLEGIYEIVKGLKVNATWFYMDNLYASFAPADFAAANNKGALKLPSYNLFDAGINYKLSLSGRNALIFGFNINNLFDTQYIAEAKSNLFPDADSAKNWKGINTANTVYFGFGRTWNASIKYNF</sequence>
<dbReference type="PANTHER" id="PTHR30069">
    <property type="entry name" value="TONB-DEPENDENT OUTER MEMBRANE RECEPTOR"/>
    <property type="match status" value="1"/>
</dbReference>
<dbReference type="AlphaFoldDB" id="A0A916J8J8"/>
<evidence type="ECO:0000256" key="6">
    <source>
        <dbReference type="ARBA" id="ARBA00023077"/>
    </source>
</evidence>
<dbReference type="Proteomes" id="UP000680038">
    <property type="component" value="Unassembled WGS sequence"/>
</dbReference>
<dbReference type="Gene3D" id="2.40.170.20">
    <property type="entry name" value="TonB-dependent receptor, beta-barrel domain"/>
    <property type="match status" value="1"/>
</dbReference>
<reference evidence="15" key="1">
    <citation type="submission" date="2021-04" db="EMBL/GenBank/DDBJ databases">
        <authorList>
            <person name="Rodrigo-Torres L."/>
            <person name="Arahal R. D."/>
            <person name="Lucena T."/>
        </authorList>
    </citation>
    <scope>NUCLEOTIDE SEQUENCE</scope>
    <source>
        <strain evidence="15">CECT 9275</strain>
    </source>
</reference>
<dbReference type="InterPro" id="IPR000531">
    <property type="entry name" value="Beta-barrel_TonB"/>
</dbReference>
<keyword evidence="8" id="KW-0675">Receptor</keyword>
<dbReference type="PROSITE" id="PS52016">
    <property type="entry name" value="TONB_DEPENDENT_REC_3"/>
    <property type="match status" value="1"/>
</dbReference>
<evidence type="ECO:0000256" key="7">
    <source>
        <dbReference type="ARBA" id="ARBA00023136"/>
    </source>
</evidence>
<comment type="caution">
    <text evidence="15">The sequence shown here is derived from an EMBL/GenBank/DDBJ whole genome shotgun (WGS) entry which is preliminary data.</text>
</comment>
<evidence type="ECO:0000256" key="9">
    <source>
        <dbReference type="ARBA" id="ARBA00023237"/>
    </source>
</evidence>
<proteinExistence type="inferred from homology"/>
<dbReference type="InterPro" id="IPR037066">
    <property type="entry name" value="Plug_dom_sf"/>
</dbReference>
<dbReference type="Pfam" id="PF13715">
    <property type="entry name" value="CarbopepD_reg_2"/>
    <property type="match status" value="1"/>
</dbReference>
<evidence type="ECO:0000256" key="10">
    <source>
        <dbReference type="PROSITE-ProRule" id="PRU01360"/>
    </source>
</evidence>
<evidence type="ECO:0000256" key="5">
    <source>
        <dbReference type="ARBA" id="ARBA00022729"/>
    </source>
</evidence>
<dbReference type="Pfam" id="PF00593">
    <property type="entry name" value="TonB_dep_Rec_b-barrel"/>
    <property type="match status" value="1"/>
</dbReference>
<dbReference type="GO" id="GO:0009279">
    <property type="term" value="C:cell outer membrane"/>
    <property type="evidence" value="ECO:0007669"/>
    <property type="project" value="UniProtKB-SubCell"/>
</dbReference>
<comment type="subcellular location">
    <subcellularLocation>
        <location evidence="1 10">Cell outer membrane</location>
        <topology evidence="1 10">Multi-pass membrane protein</topology>
    </subcellularLocation>
</comment>
<keyword evidence="2 10" id="KW-0813">Transport</keyword>
<dbReference type="PANTHER" id="PTHR30069:SF29">
    <property type="entry name" value="HEMOGLOBIN AND HEMOGLOBIN-HAPTOGLOBIN-BINDING PROTEIN 1-RELATED"/>
    <property type="match status" value="1"/>
</dbReference>
<accession>A0A916J8J8</accession>
<evidence type="ECO:0000256" key="11">
    <source>
        <dbReference type="RuleBase" id="RU003357"/>
    </source>
</evidence>
<evidence type="ECO:0000256" key="4">
    <source>
        <dbReference type="ARBA" id="ARBA00022692"/>
    </source>
</evidence>
<evidence type="ECO:0000313" key="15">
    <source>
        <dbReference type="EMBL" id="CAG4993796.1"/>
    </source>
</evidence>
<keyword evidence="6 11" id="KW-0798">TonB box</keyword>
<evidence type="ECO:0000256" key="2">
    <source>
        <dbReference type="ARBA" id="ARBA00022448"/>
    </source>
</evidence>
<name>A0A916J8J8_9BACT</name>
<dbReference type="PROSITE" id="PS01156">
    <property type="entry name" value="TONB_DEPENDENT_REC_2"/>
    <property type="match status" value="1"/>
</dbReference>
<evidence type="ECO:0000256" key="3">
    <source>
        <dbReference type="ARBA" id="ARBA00022452"/>
    </source>
</evidence>
<gene>
    <name evidence="15" type="primary">btuB_4</name>
    <name evidence="15" type="ORF">DYBT9275_01236</name>
</gene>
<evidence type="ECO:0000259" key="13">
    <source>
        <dbReference type="Pfam" id="PF00593"/>
    </source>
</evidence>
<evidence type="ECO:0000259" key="14">
    <source>
        <dbReference type="Pfam" id="PF07715"/>
    </source>
</evidence>
<evidence type="ECO:0000256" key="12">
    <source>
        <dbReference type="SAM" id="SignalP"/>
    </source>
</evidence>
<feature type="domain" description="TonB-dependent receptor plug" evidence="14">
    <location>
        <begin position="130"/>
        <end position="238"/>
    </location>
</feature>
<keyword evidence="7 10" id="KW-0472">Membrane</keyword>
<dbReference type="InterPro" id="IPR010917">
    <property type="entry name" value="TonB_rcpt_CS"/>
</dbReference>
<evidence type="ECO:0000256" key="8">
    <source>
        <dbReference type="ARBA" id="ARBA00023170"/>
    </source>
</evidence>
<dbReference type="EMBL" id="CAJRAF010000001">
    <property type="protein sequence ID" value="CAG4993796.1"/>
    <property type="molecule type" value="Genomic_DNA"/>
</dbReference>
<dbReference type="InterPro" id="IPR039426">
    <property type="entry name" value="TonB-dep_rcpt-like"/>
</dbReference>
<dbReference type="RefSeq" id="WP_215237906.1">
    <property type="nucleotide sequence ID" value="NZ_CAJRAF010000001.1"/>
</dbReference>
<dbReference type="InterPro" id="IPR008969">
    <property type="entry name" value="CarboxyPept-like_regulatory"/>
</dbReference>
<keyword evidence="4 10" id="KW-0812">Transmembrane</keyword>
<feature type="domain" description="TonB-dependent receptor-like beta-barrel" evidence="13">
    <location>
        <begin position="431"/>
        <end position="866"/>
    </location>
</feature>
<dbReference type="Gene3D" id="2.170.130.10">
    <property type="entry name" value="TonB-dependent receptor, plug domain"/>
    <property type="match status" value="1"/>
</dbReference>
<evidence type="ECO:0000256" key="1">
    <source>
        <dbReference type="ARBA" id="ARBA00004571"/>
    </source>
</evidence>
<keyword evidence="16" id="KW-1185">Reference proteome</keyword>
<dbReference type="SUPFAM" id="SSF49464">
    <property type="entry name" value="Carboxypeptidase regulatory domain-like"/>
    <property type="match status" value="1"/>
</dbReference>
<dbReference type="GO" id="GO:0044718">
    <property type="term" value="P:siderophore transmembrane transport"/>
    <property type="evidence" value="ECO:0007669"/>
    <property type="project" value="TreeGrafter"/>
</dbReference>
<dbReference type="SUPFAM" id="SSF56935">
    <property type="entry name" value="Porins"/>
    <property type="match status" value="1"/>
</dbReference>
<keyword evidence="9 10" id="KW-0998">Cell outer membrane</keyword>
<keyword evidence="3 10" id="KW-1134">Transmembrane beta strand</keyword>
<dbReference type="GO" id="GO:0015344">
    <property type="term" value="F:siderophore uptake transmembrane transporter activity"/>
    <property type="evidence" value="ECO:0007669"/>
    <property type="project" value="TreeGrafter"/>
</dbReference>
<dbReference type="Gene3D" id="2.60.40.1120">
    <property type="entry name" value="Carboxypeptidase-like, regulatory domain"/>
    <property type="match status" value="1"/>
</dbReference>
<dbReference type="Pfam" id="PF07715">
    <property type="entry name" value="Plug"/>
    <property type="match status" value="1"/>
</dbReference>
<organism evidence="15 16">
    <name type="scientific">Dyadobacter helix</name>
    <dbReference type="NCBI Taxonomy" id="2822344"/>
    <lineage>
        <taxon>Bacteria</taxon>
        <taxon>Pseudomonadati</taxon>
        <taxon>Bacteroidota</taxon>
        <taxon>Cytophagia</taxon>
        <taxon>Cytophagales</taxon>
        <taxon>Spirosomataceae</taxon>
        <taxon>Dyadobacter</taxon>
    </lineage>
</organism>
<feature type="chain" id="PRO_5036689642" evidence="12">
    <location>
        <begin position="29"/>
        <end position="914"/>
    </location>
</feature>
<dbReference type="InterPro" id="IPR012910">
    <property type="entry name" value="Plug_dom"/>
</dbReference>
<comment type="similarity">
    <text evidence="10 11">Belongs to the TonB-dependent receptor family.</text>
</comment>
<feature type="signal peptide" evidence="12">
    <location>
        <begin position="1"/>
        <end position="28"/>
    </location>
</feature>
<protein>
    <submittedName>
        <fullName evidence="15">Vitamin B12 transporter BtuB</fullName>
    </submittedName>
</protein>